<dbReference type="AlphaFoldDB" id="A0A810LBT1"/>
<dbReference type="Gene3D" id="2.60.120.260">
    <property type="entry name" value="Galactose-binding domain-like"/>
    <property type="match status" value="1"/>
</dbReference>
<reference evidence="7" key="1">
    <citation type="submission" date="2020-08" db="EMBL/GenBank/DDBJ databases">
        <title>Whole genome shotgun sequence of Actinocatenispora sera NBRC 101916.</title>
        <authorList>
            <person name="Komaki H."/>
            <person name="Tamura T."/>
        </authorList>
    </citation>
    <scope>NUCLEOTIDE SEQUENCE</scope>
    <source>
        <strain evidence="7">NBRC 101916</strain>
    </source>
</reference>
<keyword evidence="3" id="KW-0326">Glycosidase</keyword>
<dbReference type="InterPro" id="IPR006102">
    <property type="entry name" value="Ig-like_GH2"/>
</dbReference>
<dbReference type="Gene3D" id="2.60.40.10">
    <property type="entry name" value="Immunoglobulins"/>
    <property type="match status" value="1"/>
</dbReference>
<dbReference type="InterPro" id="IPR013783">
    <property type="entry name" value="Ig-like_fold"/>
</dbReference>
<evidence type="ECO:0000256" key="2">
    <source>
        <dbReference type="ARBA" id="ARBA00022801"/>
    </source>
</evidence>
<dbReference type="OrthoDB" id="9762066at2"/>
<feature type="domain" description="Glycoside hydrolase family 2 catalytic" evidence="5">
    <location>
        <begin position="321"/>
        <end position="447"/>
    </location>
</feature>
<dbReference type="GO" id="GO:0004553">
    <property type="term" value="F:hydrolase activity, hydrolyzing O-glycosyl compounds"/>
    <property type="evidence" value="ECO:0007669"/>
    <property type="project" value="InterPro"/>
</dbReference>
<dbReference type="PANTHER" id="PTHR42732">
    <property type="entry name" value="BETA-GALACTOSIDASE"/>
    <property type="match status" value="1"/>
</dbReference>
<accession>A0A810LBT1</accession>
<dbReference type="Proteomes" id="UP000680750">
    <property type="component" value="Chromosome"/>
</dbReference>
<dbReference type="Gene3D" id="3.20.20.80">
    <property type="entry name" value="Glycosidases"/>
    <property type="match status" value="1"/>
</dbReference>
<dbReference type="SUPFAM" id="SSF49785">
    <property type="entry name" value="Galactose-binding domain-like"/>
    <property type="match status" value="1"/>
</dbReference>
<organism evidence="7 8">
    <name type="scientific">Actinocatenispora sera</name>
    <dbReference type="NCBI Taxonomy" id="390989"/>
    <lineage>
        <taxon>Bacteria</taxon>
        <taxon>Bacillati</taxon>
        <taxon>Actinomycetota</taxon>
        <taxon>Actinomycetes</taxon>
        <taxon>Micromonosporales</taxon>
        <taxon>Micromonosporaceae</taxon>
        <taxon>Actinocatenispora</taxon>
    </lineage>
</organism>
<dbReference type="SUPFAM" id="SSF49303">
    <property type="entry name" value="beta-Galactosidase/glucuronidase domain"/>
    <property type="match status" value="1"/>
</dbReference>
<sequence length="597" mass="66306">MPHPVPRPEHPRPQFVRADWLNLNGRWQFEADRGDSGLERGLVGRELAGEITVPFCPESSLSGIGDTDFLTAVWYRRDVELPAAWAGRRTLLHFGAVDQDATVWVDGTEVGRHRGGFTGFTVDLTDVATPGQTATIVVRARDPRTGPQARGKQSTRYANHDCDYTRTTGIWQTVWLEPVPQVHLRRPRITPDLAGSAFDVVLPLSANRTGYRVRATLADADGTVATADTAADLDLAPRLRLSVPAERRRVWRPGDPHLYQLRLELVDADGAVVDAADSYAGLRSVSIDGTAVRINGAPVFQRLVLDQGYYADGILTAPDDAALVRDIELSMAAGFNGARLHQKVFEERFLYHADRLGYLVWGEFGDWGCNGYGPDGDNQRPDASYVAQWLEALERDHSHPSIVGWCPLNETWQRRTDRITVLDDVTRAMYLATKLADPSRPVLDASGYSHRVAAADVYDSHNYTQDPATFSAEVVDGFPYTNPGERAGSWSLPYAGQPYFVSEFGGIWWNPDAGEDEYSWGYGERPSTVEEFHQRFEGLVGALLADPRMFGYCYTQLTDVFQEQNGVYRFDRSVKPGVDMARLQAAQQRPAASETPS</sequence>
<evidence type="ECO:0000259" key="5">
    <source>
        <dbReference type="Pfam" id="PF02836"/>
    </source>
</evidence>
<evidence type="ECO:0000313" key="7">
    <source>
        <dbReference type="EMBL" id="BCJ31468.1"/>
    </source>
</evidence>
<dbReference type="RefSeq" id="WP_030444239.1">
    <property type="nucleotide sequence ID" value="NZ_AP023354.1"/>
</dbReference>
<dbReference type="InterPro" id="IPR036156">
    <property type="entry name" value="Beta-gal/glucu_dom_sf"/>
</dbReference>
<dbReference type="Pfam" id="PF02836">
    <property type="entry name" value="Glyco_hydro_2_C"/>
    <property type="match status" value="1"/>
</dbReference>
<evidence type="ECO:0000259" key="4">
    <source>
        <dbReference type="Pfam" id="PF00703"/>
    </source>
</evidence>
<keyword evidence="8" id="KW-1185">Reference proteome</keyword>
<evidence type="ECO:0000259" key="6">
    <source>
        <dbReference type="Pfam" id="PF02837"/>
    </source>
</evidence>
<dbReference type="Pfam" id="PF00703">
    <property type="entry name" value="Glyco_hydro_2"/>
    <property type="match status" value="1"/>
</dbReference>
<dbReference type="InterPro" id="IPR006104">
    <property type="entry name" value="Glyco_hydro_2_N"/>
</dbReference>
<evidence type="ECO:0000313" key="8">
    <source>
        <dbReference type="Proteomes" id="UP000680750"/>
    </source>
</evidence>
<dbReference type="SUPFAM" id="SSF51445">
    <property type="entry name" value="(Trans)glycosidases"/>
    <property type="match status" value="1"/>
</dbReference>
<dbReference type="Pfam" id="PF02837">
    <property type="entry name" value="Glyco_hydro_2_N"/>
    <property type="match status" value="1"/>
</dbReference>
<dbReference type="InterPro" id="IPR051913">
    <property type="entry name" value="GH2_Domain-Containing"/>
</dbReference>
<evidence type="ECO:0000256" key="1">
    <source>
        <dbReference type="ARBA" id="ARBA00007401"/>
    </source>
</evidence>
<keyword evidence="2 7" id="KW-0378">Hydrolase</keyword>
<name>A0A810LBT1_9ACTN</name>
<gene>
    <name evidence="7" type="ORF">Asera_55760</name>
</gene>
<feature type="domain" description="Glycoside hydrolase family 2 immunoglobulin-like beta-sandwich" evidence="4">
    <location>
        <begin position="182"/>
        <end position="283"/>
    </location>
</feature>
<dbReference type="PANTHER" id="PTHR42732:SF3">
    <property type="entry name" value="HYDROLASE"/>
    <property type="match status" value="1"/>
</dbReference>
<comment type="similarity">
    <text evidence="1">Belongs to the glycosyl hydrolase 2 family.</text>
</comment>
<dbReference type="InterPro" id="IPR017853">
    <property type="entry name" value="GH"/>
</dbReference>
<evidence type="ECO:0000256" key="3">
    <source>
        <dbReference type="ARBA" id="ARBA00023295"/>
    </source>
</evidence>
<dbReference type="EMBL" id="AP023354">
    <property type="protein sequence ID" value="BCJ31468.1"/>
    <property type="molecule type" value="Genomic_DNA"/>
</dbReference>
<proteinExistence type="inferred from homology"/>
<dbReference type="GO" id="GO:0005975">
    <property type="term" value="P:carbohydrate metabolic process"/>
    <property type="evidence" value="ECO:0007669"/>
    <property type="project" value="InterPro"/>
</dbReference>
<feature type="domain" description="Glycosyl hydrolases family 2 sugar binding" evidence="6">
    <location>
        <begin position="72"/>
        <end position="176"/>
    </location>
</feature>
<dbReference type="KEGG" id="aser:Asera_55760"/>
<dbReference type="InterPro" id="IPR006103">
    <property type="entry name" value="Glyco_hydro_2_cat"/>
</dbReference>
<dbReference type="InterPro" id="IPR008979">
    <property type="entry name" value="Galactose-bd-like_sf"/>
</dbReference>
<protein>
    <submittedName>
        <fullName evidence="7">Hydrolase</fullName>
    </submittedName>
</protein>